<dbReference type="PANTHER" id="PTHR24421">
    <property type="entry name" value="NITRATE/NITRITE SENSOR PROTEIN NARX-RELATED"/>
    <property type="match status" value="1"/>
</dbReference>
<evidence type="ECO:0000259" key="5">
    <source>
        <dbReference type="SMART" id="SM00387"/>
    </source>
</evidence>
<feature type="transmembrane region" description="Helical" evidence="4">
    <location>
        <begin position="283"/>
        <end position="304"/>
    </location>
</feature>
<name>A0ABW0P6E9_9HYPH</name>
<protein>
    <submittedName>
        <fullName evidence="6">Sensor histidine kinase</fullName>
    </submittedName>
</protein>
<sequence length="642" mass="68960">MTEAATGREAPEAPAAPMGAPRIALWLTGYLALQALIVGLCLLLATLPAPEPPERYGLSQARLEPAGRAVTLPHHLDTRYTMDDPPLFRLSFGGPPAAPAREAWAVMLPRFTNGVVVAVNGVEILDSRRTPSANRPDRSTPAIAVVPSVLLRPGPNELTVRLLVWGPLTGFLDRVYVGPDAALRPAYERRVLLFETLPVVLAAWQSILAVILGMMWLMRRHEPEYGALAASMALGVTQTFISAPSGQSLYGGLNAVLIASAPLESAFAVVFFVLFLGLKLPRAAALLFLPGLIITVVGLLAGPVPVRRLYLLLGPFTVMFCLVSTAVIIALVFLRRRDMITLLLGSAVTVVLFFWAFDIFSILDVASDRRIFFSRISYSAMVIAIGIGLTWRFARALNQVDGFASRMVGLVREAEDKLRATLAREEERARAMALSNERTRLMRDLHDGLGGQLVSIVALSERQRSGGAPIGEAARAALRDLRLVIDAMDDIGGDLMLALGAWRERIASQLSAHRIALDWTVLTPQGLPVHPELRPGHVIQVLRLLDEAVTNAVKHAGAGTIRVSIETLMGEAGEHGRITVADDGRGFAGLGGGDAGPPGRGLANMKRRAERCGALLEIVSGPEGTRVTLDLPARFADLETGG</sequence>
<dbReference type="Pfam" id="PF02518">
    <property type="entry name" value="HATPase_c"/>
    <property type="match status" value="1"/>
</dbReference>
<feature type="transmembrane region" description="Helical" evidence="4">
    <location>
        <begin position="310"/>
        <end position="334"/>
    </location>
</feature>
<accession>A0ABW0P6E9</accession>
<keyword evidence="7" id="KW-1185">Reference proteome</keyword>
<dbReference type="Proteomes" id="UP001596060">
    <property type="component" value="Unassembled WGS sequence"/>
</dbReference>
<dbReference type="EMBL" id="JBHSLU010000068">
    <property type="protein sequence ID" value="MFC5507672.1"/>
    <property type="molecule type" value="Genomic_DNA"/>
</dbReference>
<evidence type="ECO:0000256" key="4">
    <source>
        <dbReference type="SAM" id="Phobius"/>
    </source>
</evidence>
<evidence type="ECO:0000313" key="6">
    <source>
        <dbReference type="EMBL" id="MFC5507672.1"/>
    </source>
</evidence>
<dbReference type="SUPFAM" id="SSF55874">
    <property type="entry name" value="ATPase domain of HSP90 chaperone/DNA topoisomerase II/histidine kinase"/>
    <property type="match status" value="1"/>
</dbReference>
<evidence type="ECO:0000256" key="3">
    <source>
        <dbReference type="ARBA" id="ARBA00023012"/>
    </source>
</evidence>
<keyword evidence="2 6" id="KW-0418">Kinase</keyword>
<reference evidence="7" key="1">
    <citation type="journal article" date="2019" name="Int. J. Syst. Evol. Microbiol.">
        <title>The Global Catalogue of Microorganisms (GCM) 10K type strain sequencing project: providing services to taxonomists for standard genome sequencing and annotation.</title>
        <authorList>
            <consortium name="The Broad Institute Genomics Platform"/>
            <consortium name="The Broad Institute Genome Sequencing Center for Infectious Disease"/>
            <person name="Wu L."/>
            <person name="Ma J."/>
        </authorList>
    </citation>
    <scope>NUCLEOTIDE SEQUENCE [LARGE SCALE GENOMIC DNA]</scope>
    <source>
        <strain evidence="7">CCUG 43117</strain>
    </source>
</reference>
<keyword evidence="4" id="KW-0472">Membrane</keyword>
<proteinExistence type="predicted"/>
<keyword evidence="4" id="KW-0812">Transmembrane</keyword>
<feature type="transmembrane region" description="Helical" evidence="4">
    <location>
        <begin position="375"/>
        <end position="394"/>
    </location>
</feature>
<evidence type="ECO:0000256" key="2">
    <source>
        <dbReference type="ARBA" id="ARBA00022777"/>
    </source>
</evidence>
<feature type="transmembrane region" description="Helical" evidence="4">
    <location>
        <begin position="197"/>
        <end position="218"/>
    </location>
</feature>
<dbReference type="SMART" id="SM00387">
    <property type="entry name" value="HATPase_c"/>
    <property type="match status" value="1"/>
</dbReference>
<gene>
    <name evidence="6" type="ORF">ACFPN9_20725</name>
</gene>
<organism evidence="6 7">
    <name type="scientific">Bosea massiliensis</name>
    <dbReference type="NCBI Taxonomy" id="151419"/>
    <lineage>
        <taxon>Bacteria</taxon>
        <taxon>Pseudomonadati</taxon>
        <taxon>Pseudomonadota</taxon>
        <taxon>Alphaproteobacteria</taxon>
        <taxon>Hyphomicrobiales</taxon>
        <taxon>Boseaceae</taxon>
        <taxon>Bosea</taxon>
    </lineage>
</organism>
<feature type="transmembrane region" description="Helical" evidence="4">
    <location>
        <begin position="341"/>
        <end position="363"/>
    </location>
</feature>
<dbReference type="InterPro" id="IPR050482">
    <property type="entry name" value="Sensor_HK_TwoCompSys"/>
</dbReference>
<dbReference type="Gene3D" id="3.30.565.10">
    <property type="entry name" value="Histidine kinase-like ATPase, C-terminal domain"/>
    <property type="match status" value="1"/>
</dbReference>
<feature type="domain" description="Histidine kinase/HSP90-like ATPase" evidence="5">
    <location>
        <begin position="536"/>
        <end position="635"/>
    </location>
</feature>
<dbReference type="InterPro" id="IPR036890">
    <property type="entry name" value="HATPase_C_sf"/>
</dbReference>
<keyword evidence="1" id="KW-0808">Transferase</keyword>
<keyword evidence="4" id="KW-1133">Transmembrane helix</keyword>
<dbReference type="Gene3D" id="1.20.5.1930">
    <property type="match status" value="1"/>
</dbReference>
<dbReference type="InterPro" id="IPR003594">
    <property type="entry name" value="HATPase_dom"/>
</dbReference>
<dbReference type="CDD" id="cd16917">
    <property type="entry name" value="HATPase_UhpB-NarQ-NarX-like"/>
    <property type="match status" value="1"/>
</dbReference>
<dbReference type="PANTHER" id="PTHR24421:SF58">
    <property type="entry name" value="SIGNAL TRANSDUCTION HISTIDINE-PROTEIN KINASE_PHOSPHATASE UHPB"/>
    <property type="match status" value="1"/>
</dbReference>
<feature type="transmembrane region" description="Helical" evidence="4">
    <location>
        <begin position="23"/>
        <end position="45"/>
    </location>
</feature>
<keyword evidence="3" id="KW-0902">Two-component regulatory system</keyword>
<dbReference type="GO" id="GO:0016301">
    <property type="term" value="F:kinase activity"/>
    <property type="evidence" value="ECO:0007669"/>
    <property type="project" value="UniProtKB-KW"/>
</dbReference>
<feature type="transmembrane region" description="Helical" evidence="4">
    <location>
        <begin position="255"/>
        <end position="276"/>
    </location>
</feature>
<dbReference type="RefSeq" id="WP_377817542.1">
    <property type="nucleotide sequence ID" value="NZ_JBHSLU010000068.1"/>
</dbReference>
<evidence type="ECO:0000256" key="1">
    <source>
        <dbReference type="ARBA" id="ARBA00022679"/>
    </source>
</evidence>
<comment type="caution">
    <text evidence="6">The sequence shown here is derived from an EMBL/GenBank/DDBJ whole genome shotgun (WGS) entry which is preliminary data.</text>
</comment>
<evidence type="ECO:0000313" key="7">
    <source>
        <dbReference type="Proteomes" id="UP001596060"/>
    </source>
</evidence>